<name>A0A2M7GYU8_9BACT</name>
<reference evidence="3" key="1">
    <citation type="submission" date="2017-09" db="EMBL/GenBank/DDBJ databases">
        <title>Depth-based differentiation of microbial function through sediment-hosted aquifers and enrichment of novel symbionts in the deep terrestrial subsurface.</title>
        <authorList>
            <person name="Probst A.J."/>
            <person name="Ladd B."/>
            <person name="Jarett J.K."/>
            <person name="Geller-Mcgrath D.E."/>
            <person name="Sieber C.M.K."/>
            <person name="Emerson J.B."/>
            <person name="Anantharaman K."/>
            <person name="Thomas B.C."/>
            <person name="Malmstrom R."/>
            <person name="Stieglmeier M."/>
            <person name="Klingl A."/>
            <person name="Woyke T."/>
            <person name="Ryan C.M."/>
            <person name="Banfield J.F."/>
        </authorList>
    </citation>
    <scope>NUCLEOTIDE SEQUENCE [LARGE SCALE GENOMIC DNA]</scope>
</reference>
<sequence>MVRKGQFLYLLLRYRRKDAQEWTKYEVQNENVFAKETAHFVNCILKKEKPIVDGLDGLRAQEVIDAAYKSCRENCRVEVKKAEI</sequence>
<organism evidence="2 3">
    <name type="scientific">bacterium (Candidatus Ratteibacteria) CG15_BIG_FIL_POST_REV_8_21_14_020_41_12</name>
    <dbReference type="NCBI Taxonomy" id="2014291"/>
    <lineage>
        <taxon>Bacteria</taxon>
        <taxon>Candidatus Ratteibacteria</taxon>
    </lineage>
</organism>
<dbReference type="EMBL" id="PFFY01000159">
    <property type="protein sequence ID" value="PIW33645.1"/>
    <property type="molecule type" value="Genomic_DNA"/>
</dbReference>
<evidence type="ECO:0000313" key="2">
    <source>
        <dbReference type="EMBL" id="PIW33645.1"/>
    </source>
</evidence>
<dbReference type="AlphaFoldDB" id="A0A2M7GYU8"/>
<dbReference type="Pfam" id="PF02894">
    <property type="entry name" value="GFO_IDH_MocA_C"/>
    <property type="match status" value="1"/>
</dbReference>
<dbReference type="InterPro" id="IPR004104">
    <property type="entry name" value="Gfo/Idh/MocA-like_OxRdtase_C"/>
</dbReference>
<comment type="caution">
    <text evidence="2">The sequence shown here is derived from an EMBL/GenBank/DDBJ whole genome shotgun (WGS) entry which is preliminary data.</text>
</comment>
<dbReference type="Gene3D" id="3.30.360.10">
    <property type="entry name" value="Dihydrodipicolinate Reductase, domain 2"/>
    <property type="match status" value="1"/>
</dbReference>
<gene>
    <name evidence="2" type="ORF">COW28_03450</name>
</gene>
<evidence type="ECO:0000259" key="1">
    <source>
        <dbReference type="Pfam" id="PF02894"/>
    </source>
</evidence>
<feature type="domain" description="Gfo/Idh/MocA-like oxidoreductase C-terminal" evidence="1">
    <location>
        <begin position="29"/>
        <end position="79"/>
    </location>
</feature>
<evidence type="ECO:0000313" key="3">
    <source>
        <dbReference type="Proteomes" id="UP000230025"/>
    </source>
</evidence>
<dbReference type="Proteomes" id="UP000230025">
    <property type="component" value="Unassembled WGS sequence"/>
</dbReference>
<accession>A0A2M7GYU8</accession>
<protein>
    <recommendedName>
        <fullName evidence="1">Gfo/Idh/MocA-like oxidoreductase C-terminal domain-containing protein</fullName>
    </recommendedName>
</protein>
<proteinExistence type="predicted"/>